<accession>A0ABN7WXC8</accession>
<proteinExistence type="predicted"/>
<sequence length="48" mass="5349">MPGELLINSNITRLEEVPQYAPNATFDPRSDDYQESALVSLINQDLGL</sequence>
<evidence type="ECO:0000313" key="2">
    <source>
        <dbReference type="Proteomes" id="UP000789901"/>
    </source>
</evidence>
<protein>
    <submittedName>
        <fullName evidence="1">30992_t:CDS:1</fullName>
    </submittedName>
</protein>
<feature type="non-terminal residue" evidence="1">
    <location>
        <position position="48"/>
    </location>
</feature>
<evidence type="ECO:0000313" key="1">
    <source>
        <dbReference type="EMBL" id="CAG8843016.1"/>
    </source>
</evidence>
<keyword evidence="2" id="KW-1185">Reference proteome</keyword>
<dbReference type="Proteomes" id="UP000789901">
    <property type="component" value="Unassembled WGS sequence"/>
</dbReference>
<reference evidence="1 2" key="1">
    <citation type="submission" date="2021-06" db="EMBL/GenBank/DDBJ databases">
        <authorList>
            <person name="Kallberg Y."/>
            <person name="Tangrot J."/>
            <person name="Rosling A."/>
        </authorList>
    </citation>
    <scope>NUCLEOTIDE SEQUENCE [LARGE SCALE GENOMIC DNA]</scope>
    <source>
        <strain evidence="1 2">120-4 pot B 10/14</strain>
    </source>
</reference>
<dbReference type="EMBL" id="CAJVQB010070990">
    <property type="protein sequence ID" value="CAG8843016.1"/>
    <property type="molecule type" value="Genomic_DNA"/>
</dbReference>
<comment type="caution">
    <text evidence="1">The sequence shown here is derived from an EMBL/GenBank/DDBJ whole genome shotgun (WGS) entry which is preliminary data.</text>
</comment>
<organism evidence="1 2">
    <name type="scientific">Gigaspora margarita</name>
    <dbReference type="NCBI Taxonomy" id="4874"/>
    <lineage>
        <taxon>Eukaryota</taxon>
        <taxon>Fungi</taxon>
        <taxon>Fungi incertae sedis</taxon>
        <taxon>Mucoromycota</taxon>
        <taxon>Glomeromycotina</taxon>
        <taxon>Glomeromycetes</taxon>
        <taxon>Diversisporales</taxon>
        <taxon>Gigasporaceae</taxon>
        <taxon>Gigaspora</taxon>
    </lineage>
</organism>
<gene>
    <name evidence="1" type="ORF">GMARGA_LOCUS36307</name>
</gene>
<name>A0ABN7WXC8_GIGMA</name>